<protein>
    <recommendedName>
        <fullName evidence="3">LppX_LprAFG lipoprotein</fullName>
    </recommendedName>
</protein>
<dbReference type="RefSeq" id="WP_243553587.1">
    <property type="nucleotide sequence ID" value="NZ_CP094528.1"/>
</dbReference>
<keyword evidence="2" id="KW-1185">Reference proteome</keyword>
<evidence type="ECO:0008006" key="3">
    <source>
        <dbReference type="Google" id="ProtNLM"/>
    </source>
</evidence>
<organism evidence="1 2">
    <name type="scientific">Agromyces larvae</name>
    <dbReference type="NCBI Taxonomy" id="2929802"/>
    <lineage>
        <taxon>Bacteria</taxon>
        <taxon>Bacillati</taxon>
        <taxon>Actinomycetota</taxon>
        <taxon>Actinomycetes</taxon>
        <taxon>Micrococcales</taxon>
        <taxon>Microbacteriaceae</taxon>
        <taxon>Agromyces</taxon>
    </lineage>
</organism>
<gene>
    <name evidence="1" type="ORF">MTO99_10655</name>
</gene>
<evidence type="ECO:0000313" key="2">
    <source>
        <dbReference type="Proteomes" id="UP000832097"/>
    </source>
</evidence>
<proteinExistence type="predicted"/>
<sequence length="267" mass="26645">MRGPRFGSARPGGAGFRGARLGGAVAAIAIAALLSGCSGSAQPAPAPPAGIDLEGFDGSSGNGLWLGSSEAIEAELLGAVRNAGPVHLTGSMTELVAPDDPTEDAYRGRTLTVDYRGRADAFDARVNAGDQQVRVVASAGEARILGNADWAAATGAPETADSVVCTVGSGPLLERLAPLLSPPDLIGALLEGQSLSVAEPAGDVDTLQVVVGTEDAALGVLVVERFGPPLPRSFTAADGSGDGSFVFEGWGEAPDLDASLAELPCSG</sequence>
<name>A0ABY4C1K1_9MICO</name>
<dbReference type="Proteomes" id="UP000832097">
    <property type="component" value="Chromosome"/>
</dbReference>
<evidence type="ECO:0000313" key="1">
    <source>
        <dbReference type="EMBL" id="UOE42655.1"/>
    </source>
</evidence>
<dbReference type="EMBL" id="CP094528">
    <property type="protein sequence ID" value="UOE42655.1"/>
    <property type="molecule type" value="Genomic_DNA"/>
</dbReference>
<reference evidence="1 2" key="1">
    <citation type="submission" date="2022-03" db="EMBL/GenBank/DDBJ databases">
        <title>Mucilaginibacter sp. isolated from the gut of Protaetia brevitarsis seulensis larvae.</title>
        <authorList>
            <person name="Won M."/>
            <person name="Kim S.-J."/>
            <person name="Kwon S.-W."/>
        </authorList>
    </citation>
    <scope>NUCLEOTIDE SEQUENCE [LARGE SCALE GENOMIC DNA]</scope>
    <source>
        <strain evidence="1 2">CFWR-12</strain>
    </source>
</reference>
<accession>A0ABY4C1K1</accession>